<sequence>MLFYSRATKTRQVCLRMLFHLHGPETEDRIEMP</sequence>
<proteinExistence type="predicted"/>
<evidence type="ECO:0000313" key="2">
    <source>
        <dbReference type="Proteomes" id="UP001140949"/>
    </source>
</evidence>
<gene>
    <name evidence="1" type="ORF">M6B38_323440</name>
</gene>
<dbReference type="Proteomes" id="UP001140949">
    <property type="component" value="Unassembled WGS sequence"/>
</dbReference>
<organism evidence="1 2">
    <name type="scientific">Iris pallida</name>
    <name type="common">Sweet iris</name>
    <dbReference type="NCBI Taxonomy" id="29817"/>
    <lineage>
        <taxon>Eukaryota</taxon>
        <taxon>Viridiplantae</taxon>
        <taxon>Streptophyta</taxon>
        <taxon>Embryophyta</taxon>
        <taxon>Tracheophyta</taxon>
        <taxon>Spermatophyta</taxon>
        <taxon>Magnoliopsida</taxon>
        <taxon>Liliopsida</taxon>
        <taxon>Asparagales</taxon>
        <taxon>Iridaceae</taxon>
        <taxon>Iridoideae</taxon>
        <taxon>Irideae</taxon>
        <taxon>Iris</taxon>
    </lineage>
</organism>
<dbReference type="AlphaFoldDB" id="A0AAX6HAW0"/>
<accession>A0AAX6HAW0</accession>
<keyword evidence="2" id="KW-1185">Reference proteome</keyword>
<reference evidence="1" key="1">
    <citation type="journal article" date="2023" name="GigaByte">
        <title>Genome assembly of the bearded iris, Iris pallida Lam.</title>
        <authorList>
            <person name="Bruccoleri R.E."/>
            <person name="Oakeley E.J."/>
            <person name="Faust A.M.E."/>
            <person name="Altorfer M."/>
            <person name="Dessus-Babus S."/>
            <person name="Burckhardt D."/>
            <person name="Oertli M."/>
            <person name="Naumann U."/>
            <person name="Petersen F."/>
            <person name="Wong J."/>
        </authorList>
    </citation>
    <scope>NUCLEOTIDE SEQUENCE</scope>
    <source>
        <strain evidence="1">GSM-AAB239-AS_SAM_17_03QT</strain>
    </source>
</reference>
<protein>
    <submittedName>
        <fullName evidence="1">Uncharacterized protein</fullName>
    </submittedName>
</protein>
<evidence type="ECO:0000313" key="1">
    <source>
        <dbReference type="EMBL" id="KAJ6837737.1"/>
    </source>
</evidence>
<reference evidence="1" key="2">
    <citation type="submission" date="2023-04" db="EMBL/GenBank/DDBJ databases">
        <authorList>
            <person name="Bruccoleri R.E."/>
            <person name="Oakeley E.J."/>
            <person name="Faust A.-M."/>
            <person name="Dessus-Babus S."/>
            <person name="Altorfer M."/>
            <person name="Burckhardt D."/>
            <person name="Oertli M."/>
            <person name="Naumann U."/>
            <person name="Petersen F."/>
            <person name="Wong J."/>
        </authorList>
    </citation>
    <scope>NUCLEOTIDE SEQUENCE</scope>
    <source>
        <strain evidence="1">GSM-AAB239-AS_SAM_17_03QT</strain>
        <tissue evidence="1">Leaf</tissue>
    </source>
</reference>
<dbReference type="EMBL" id="JANAVB010011200">
    <property type="protein sequence ID" value="KAJ6837737.1"/>
    <property type="molecule type" value="Genomic_DNA"/>
</dbReference>
<comment type="caution">
    <text evidence="1">The sequence shown here is derived from an EMBL/GenBank/DDBJ whole genome shotgun (WGS) entry which is preliminary data.</text>
</comment>
<name>A0AAX6HAW0_IRIPA</name>